<comment type="caution">
    <text evidence="2">The sequence shown here is derived from an EMBL/GenBank/DDBJ whole genome shotgun (WGS) entry which is preliminary data.</text>
</comment>
<accession>A0ABX4HXE1</accession>
<dbReference type="InterPro" id="IPR029032">
    <property type="entry name" value="AhpD-like"/>
</dbReference>
<dbReference type="Pfam" id="PF02627">
    <property type="entry name" value="CMD"/>
    <property type="match status" value="1"/>
</dbReference>
<dbReference type="GO" id="GO:0004601">
    <property type="term" value="F:peroxidase activity"/>
    <property type="evidence" value="ECO:0007669"/>
    <property type="project" value="UniProtKB-KW"/>
</dbReference>
<organism evidence="2 3">
    <name type="scientific">Microbulbifer flavimaris</name>
    <dbReference type="NCBI Taxonomy" id="1781068"/>
    <lineage>
        <taxon>Bacteria</taxon>
        <taxon>Pseudomonadati</taxon>
        <taxon>Pseudomonadota</taxon>
        <taxon>Gammaproteobacteria</taxon>
        <taxon>Cellvibrionales</taxon>
        <taxon>Microbulbiferaceae</taxon>
        <taxon>Microbulbifer</taxon>
    </lineage>
</organism>
<keyword evidence="2" id="KW-0560">Oxidoreductase</keyword>
<sequence>MSRISLVESPADEMSEAVFADIKQELGEVPNFFRAYANHPGLLKANWEKYKAVMVHGCLPSRLKQSIALVIAADNHCDYSIARHSQILQELGVEPKEVLRIRTDSEHAHFDAREHAILELARHANLDPYNHAERLVAAAREQGVRDDEILEAIGVMEMITGFNKFIEVMAVPQDS</sequence>
<dbReference type="InterPro" id="IPR003779">
    <property type="entry name" value="CMD-like"/>
</dbReference>
<evidence type="ECO:0000259" key="1">
    <source>
        <dbReference type="Pfam" id="PF02627"/>
    </source>
</evidence>
<evidence type="ECO:0000313" key="3">
    <source>
        <dbReference type="Proteomes" id="UP000218427"/>
    </source>
</evidence>
<dbReference type="EMBL" id="LRFG02000005">
    <property type="protein sequence ID" value="PCO04581.1"/>
    <property type="molecule type" value="Genomic_DNA"/>
</dbReference>
<name>A0ABX4HXE1_9GAMM</name>
<proteinExistence type="predicted"/>
<dbReference type="Proteomes" id="UP000218427">
    <property type="component" value="Unassembled WGS sequence"/>
</dbReference>
<gene>
    <name evidence="2" type="ORF">AWR36_014210</name>
</gene>
<dbReference type="PANTHER" id="PTHR35446:SF2">
    <property type="entry name" value="CARBOXYMUCONOLACTONE DECARBOXYLASE-LIKE DOMAIN-CONTAINING PROTEIN"/>
    <property type="match status" value="1"/>
</dbReference>
<dbReference type="RefSeq" id="WP_067086250.1">
    <property type="nucleotide sequence ID" value="NZ_LRFG02000005.1"/>
</dbReference>
<keyword evidence="3" id="KW-1185">Reference proteome</keyword>
<evidence type="ECO:0000313" key="2">
    <source>
        <dbReference type="EMBL" id="PCO04581.1"/>
    </source>
</evidence>
<feature type="domain" description="Carboxymuconolactone decarboxylase-like" evidence="1">
    <location>
        <begin position="43"/>
        <end position="122"/>
    </location>
</feature>
<keyword evidence="2" id="KW-0575">Peroxidase</keyword>
<dbReference type="Gene3D" id="1.20.1290.10">
    <property type="entry name" value="AhpD-like"/>
    <property type="match status" value="1"/>
</dbReference>
<protein>
    <submittedName>
        <fullName evidence="2">Peroxidase</fullName>
    </submittedName>
</protein>
<dbReference type="SUPFAM" id="SSF69118">
    <property type="entry name" value="AhpD-like"/>
    <property type="match status" value="1"/>
</dbReference>
<dbReference type="PANTHER" id="PTHR35446">
    <property type="entry name" value="SI:CH211-175M2.5"/>
    <property type="match status" value="1"/>
</dbReference>
<reference evidence="2" key="1">
    <citation type="submission" date="2017-08" db="EMBL/GenBank/DDBJ databases">
        <title>Microbulbifer marisrubri sp. nov., a halophilic alphaproteobacterium isolated from marine sediment of the Yellow Sea, China.</title>
        <authorList>
            <person name="Zhang G."/>
            <person name="Xiong Q."/>
        </authorList>
    </citation>
    <scope>NUCLEOTIDE SEQUENCE [LARGE SCALE GENOMIC DNA]</scope>
    <source>
        <strain evidence="2">WRN-8</strain>
    </source>
</reference>